<accession>A0AAV7KJS2</accession>
<gene>
    <name evidence="2" type="ORF">LOD99_13723</name>
</gene>
<comment type="caution">
    <text evidence="2">The sequence shown here is derived from an EMBL/GenBank/DDBJ whole genome shotgun (WGS) entry which is preliminary data.</text>
</comment>
<dbReference type="Proteomes" id="UP001165289">
    <property type="component" value="Unassembled WGS sequence"/>
</dbReference>
<feature type="region of interest" description="Disordered" evidence="1">
    <location>
        <begin position="135"/>
        <end position="159"/>
    </location>
</feature>
<reference evidence="2 3" key="1">
    <citation type="journal article" date="2023" name="BMC Biol.">
        <title>The compact genome of the sponge Oopsacas minuta (Hexactinellida) is lacking key metazoan core genes.</title>
        <authorList>
            <person name="Santini S."/>
            <person name="Schenkelaars Q."/>
            <person name="Jourda C."/>
            <person name="Duchesne M."/>
            <person name="Belahbib H."/>
            <person name="Rocher C."/>
            <person name="Selva M."/>
            <person name="Riesgo A."/>
            <person name="Vervoort M."/>
            <person name="Leys S.P."/>
            <person name="Kodjabachian L."/>
            <person name="Le Bivic A."/>
            <person name="Borchiellini C."/>
            <person name="Claverie J.M."/>
            <person name="Renard E."/>
        </authorList>
    </citation>
    <scope>NUCLEOTIDE SEQUENCE [LARGE SCALE GENOMIC DNA]</scope>
    <source>
        <strain evidence="2">SPO-2</strain>
    </source>
</reference>
<keyword evidence="3" id="KW-1185">Reference proteome</keyword>
<evidence type="ECO:0000313" key="3">
    <source>
        <dbReference type="Proteomes" id="UP001165289"/>
    </source>
</evidence>
<name>A0AAV7KJS2_9METZ</name>
<sequence length="327" mass="36062">MESKQFSQLLQDVKSSKYNVSKIDIMECYVAKKFNVSQILQLLEPVTISDAKLTGFNLLMKEMSVCKLDEAISLITAMGTDKGNQFNCLEELIKYNKLNLKESDKHSLFAMFEGTRAGEEAYKLLKIDSQSYSTQESAIKQTQSPPTNSHKPTSTMKLTKHSSIVTENTSGRSQQPSLGYLPTIPSDYIGPPTSTQSLDIISYHPSSPPNGNNLGYPIHPMPSGTLGQPPTISNSTLGQYPYTMPTTFVEPPANPAIYHNPIANHPPYQPYYESGPVILPNSVRTNTNVINPSAIGFIMPQDTTNPLQRQTTLPTEFPPGIGFNVQL</sequence>
<dbReference type="EMBL" id="JAKMXF010000022">
    <property type="protein sequence ID" value="KAI6661000.1"/>
    <property type="molecule type" value="Genomic_DNA"/>
</dbReference>
<dbReference type="AlphaFoldDB" id="A0AAV7KJS2"/>
<evidence type="ECO:0000313" key="2">
    <source>
        <dbReference type="EMBL" id="KAI6661000.1"/>
    </source>
</evidence>
<proteinExistence type="predicted"/>
<protein>
    <submittedName>
        <fullName evidence="2">Uncharacterized protein</fullName>
    </submittedName>
</protein>
<evidence type="ECO:0000256" key="1">
    <source>
        <dbReference type="SAM" id="MobiDB-lite"/>
    </source>
</evidence>
<organism evidence="2 3">
    <name type="scientific">Oopsacas minuta</name>
    <dbReference type="NCBI Taxonomy" id="111878"/>
    <lineage>
        <taxon>Eukaryota</taxon>
        <taxon>Metazoa</taxon>
        <taxon>Porifera</taxon>
        <taxon>Hexactinellida</taxon>
        <taxon>Hexasterophora</taxon>
        <taxon>Lyssacinosida</taxon>
        <taxon>Leucopsacidae</taxon>
        <taxon>Oopsacas</taxon>
    </lineage>
</organism>